<gene>
    <name evidence="2" type="ORF">ArsFIN_48850</name>
    <name evidence="3" type="ORF">QE210_19590</name>
    <name evidence="4" type="ORF">QE258_23225</name>
</gene>
<evidence type="ECO:0000313" key="3">
    <source>
        <dbReference type="EMBL" id="WGM03626.1"/>
    </source>
</evidence>
<evidence type="ECO:0000313" key="5">
    <source>
        <dbReference type="Proteomes" id="UP000295134"/>
    </source>
</evidence>
<evidence type="ECO:0000313" key="6">
    <source>
        <dbReference type="Proteomes" id="UP001177592"/>
    </source>
</evidence>
<dbReference type="AlphaFoldDB" id="A0A4P7L7L3"/>
<dbReference type="EMBL" id="CP123508">
    <property type="protein sequence ID" value="WGM03626.1"/>
    <property type="molecule type" value="Genomic_DNA"/>
</dbReference>
<keyword evidence="2" id="KW-0614">Plasmid</keyword>
<dbReference type="Proteomes" id="UP000295134">
    <property type="component" value="Plasmid pArsFIN5"/>
</dbReference>
<geneLocation type="plasmid" evidence="5">
    <name>parsfin5</name>
</geneLocation>
<geneLocation type="plasmid" evidence="3 7">
    <name>paPv4</name>
</geneLocation>
<evidence type="ECO:0000313" key="2">
    <source>
        <dbReference type="EMBL" id="QBY46274.1"/>
    </source>
</evidence>
<name>A0A4P7L7L3_9GAMM</name>
<dbReference type="GeneID" id="39751341"/>
<evidence type="ECO:0000256" key="1">
    <source>
        <dbReference type="SAM" id="Phobius"/>
    </source>
</evidence>
<feature type="transmembrane region" description="Helical" evidence="1">
    <location>
        <begin position="70"/>
        <end position="99"/>
    </location>
</feature>
<keyword evidence="6" id="KW-1185">Reference proteome</keyword>
<keyword evidence="1" id="KW-0812">Transmembrane</keyword>
<reference evidence="2 5" key="1">
    <citation type="submission" date="2019-03" db="EMBL/GenBank/DDBJ databases">
        <title>Long-read sequencing reveals hyperdense prophage content in a complex bacterial symbiont genome.</title>
        <authorList>
            <person name="Frost C.L."/>
            <person name="Siozios S."/>
            <person name="Nadal-Jimenez P."/>
            <person name="Brockhurst M.A."/>
            <person name="King K.C."/>
            <person name="Darby A.C."/>
            <person name="Hurst G.D.D."/>
        </authorList>
    </citation>
    <scope>NUCLEOTIDE SEQUENCE [LARGE SCALE GENOMIC DNA]</scope>
    <source>
        <strain evidence="2 5">FIN</strain>
        <plasmid evidence="5">parsfin5</plasmid>
        <plasmid evidence="2">pArsFIN5</plasmid>
    </source>
</reference>
<accession>A0A4P7L7L3</accession>
<geneLocation type="plasmid" evidence="2">
    <name>pArsFIN5</name>
</geneLocation>
<evidence type="ECO:0008006" key="8">
    <source>
        <dbReference type="Google" id="ProtNLM"/>
    </source>
</evidence>
<dbReference type="Proteomes" id="UP001177592">
    <property type="component" value="Plasmid paNv_CAN2"/>
</dbReference>
<dbReference type="KEGG" id="ans:ArsFIN_48850"/>
<keyword evidence="1" id="KW-0472">Membrane</keyword>
<dbReference type="RefSeq" id="WP_026824184.1">
    <property type="nucleotide sequence ID" value="NZ_CP038617.1"/>
</dbReference>
<geneLocation type="plasmid" evidence="4 6">
    <name>paNv_CAN2</name>
</geneLocation>
<dbReference type="Proteomes" id="UP001177595">
    <property type="component" value="Plasmid paPv4"/>
</dbReference>
<organism evidence="2 5">
    <name type="scientific">Arsenophonus nasoniae</name>
    <name type="common">son-killer infecting Nasonia vitripennis</name>
    <dbReference type="NCBI Taxonomy" id="638"/>
    <lineage>
        <taxon>Bacteria</taxon>
        <taxon>Pseudomonadati</taxon>
        <taxon>Pseudomonadota</taxon>
        <taxon>Gammaproteobacteria</taxon>
        <taxon>Enterobacterales</taxon>
        <taxon>Morganellaceae</taxon>
        <taxon>Arsenophonus</taxon>
    </lineage>
</organism>
<evidence type="ECO:0000313" key="7">
    <source>
        <dbReference type="Proteomes" id="UP001177595"/>
    </source>
</evidence>
<evidence type="ECO:0000313" key="4">
    <source>
        <dbReference type="EMBL" id="WGM08182.1"/>
    </source>
</evidence>
<dbReference type="EMBL" id="CP038617">
    <property type="protein sequence ID" value="QBY46274.1"/>
    <property type="molecule type" value="Genomic_DNA"/>
</dbReference>
<protein>
    <recommendedName>
        <fullName evidence="8">Conjugal transfer protein TrbF</fullName>
    </recommendedName>
</protein>
<proteinExistence type="predicted"/>
<dbReference type="EMBL" id="CP123525">
    <property type="protein sequence ID" value="WGM08182.1"/>
    <property type="molecule type" value="Genomic_DNA"/>
</dbReference>
<reference evidence="3" key="2">
    <citation type="submission" date="2023-04" db="EMBL/GenBank/DDBJ databases">
        <title>Genome dynamics across the evolutionary transition to endosymbiosis.</title>
        <authorList>
            <person name="Siozios S."/>
            <person name="Nadal-Jimenez P."/>
            <person name="Azagi T."/>
            <person name="Sprong H."/>
            <person name="Frost C.L."/>
            <person name="Parratt S.R."/>
            <person name="Taylor G."/>
            <person name="Brettell L."/>
            <person name="Lew K.C."/>
            <person name="Croft L."/>
            <person name="King K.C."/>
            <person name="Brockhurst M.A."/>
            <person name="Hypsa V."/>
            <person name="Novakova E."/>
            <person name="Darby A.C."/>
            <person name="Hurst G.D.D."/>
        </authorList>
    </citation>
    <scope>NUCLEOTIDE SEQUENCE</scope>
    <source>
        <strain evidence="4">ANv_CAN</strain>
        <strain evidence="3">APv</strain>
        <plasmid evidence="4">paNv_CAN2</plasmid>
        <plasmid evidence="3">paPv4</plasmid>
    </source>
</reference>
<sequence>MPIKSIKKARKLIREKRKCVNASQWFCQISLAFFLAAILTNQLAYAFFDIAFLGELSTALQQAKVVWNVLMYFIPGLLMILAATALVMAGINGVVAFCYKQQLASLKRGEG</sequence>
<keyword evidence="1" id="KW-1133">Transmembrane helix</keyword>